<dbReference type="Gene3D" id="3.90.550.10">
    <property type="entry name" value="Spore Coat Polysaccharide Biosynthesis Protein SpsA, Chain A"/>
    <property type="match status" value="1"/>
</dbReference>
<feature type="domain" description="Glycosyltransferase 2-like" evidence="1">
    <location>
        <begin position="1"/>
        <end position="94"/>
    </location>
</feature>
<evidence type="ECO:0000259" key="1">
    <source>
        <dbReference type="Pfam" id="PF00535"/>
    </source>
</evidence>
<dbReference type="Pfam" id="PF00535">
    <property type="entry name" value="Glycos_transf_2"/>
    <property type="match status" value="1"/>
</dbReference>
<accession>A0ABR7JSP8</accession>
<gene>
    <name evidence="2" type="ORF">H8923_14125</name>
</gene>
<dbReference type="EMBL" id="JACRWE010000008">
    <property type="protein sequence ID" value="MBC5997895.1"/>
    <property type="molecule type" value="Genomic_DNA"/>
</dbReference>
<dbReference type="PANTHER" id="PTHR43630:SF2">
    <property type="entry name" value="GLYCOSYLTRANSFERASE"/>
    <property type="match status" value="1"/>
</dbReference>
<dbReference type="Proteomes" id="UP000609849">
    <property type="component" value="Unassembled WGS sequence"/>
</dbReference>
<dbReference type="CDD" id="cd02511">
    <property type="entry name" value="Beta4Glucosyltransferase"/>
    <property type="match status" value="1"/>
</dbReference>
<evidence type="ECO:0000313" key="2">
    <source>
        <dbReference type="EMBL" id="MBC5997895.1"/>
    </source>
</evidence>
<dbReference type="InterPro" id="IPR011990">
    <property type="entry name" value="TPR-like_helical_dom_sf"/>
</dbReference>
<keyword evidence="3" id="KW-1185">Reference proteome</keyword>
<sequence length="354" mass="41776">MIVKNEENVIDRCLNSVKNVVDEIIIVDTGSTDNTVAKAENLGAIVYKFKWIDDFAEARNYSFSKATKDYILWLDADDILEDDDVKKLEELKVNLDQSVDSVMMNYVLQVDKYGNSIYSLKRNRLVKRSRNFRWIGYVHEYLEVYGNIIQSDINIVHKKDKEYTSRNLEIYEKKISSGIELSIRDILYYGNELYDNGRYDDAIEQYVKFIKTKQGWVEDVKTACYKLADCYMYKNDKENELKYILKSFEYDVPRADFCCRLAYKFLEENKLEVAIYWYRLALNSAPKDASASLINHEVYTYLPWIQLCVCYSRMGNMEEAYICNEMAAKYKEDDEYVKNNREFLKDKVNLSLGE</sequence>
<evidence type="ECO:0000313" key="3">
    <source>
        <dbReference type="Proteomes" id="UP000609849"/>
    </source>
</evidence>
<dbReference type="Gene3D" id="1.25.40.10">
    <property type="entry name" value="Tetratricopeptide repeat domain"/>
    <property type="match status" value="2"/>
</dbReference>
<reference evidence="2 3" key="1">
    <citation type="submission" date="2020-08" db="EMBL/GenBank/DDBJ databases">
        <authorList>
            <person name="Liu C."/>
            <person name="Sun Q."/>
        </authorList>
    </citation>
    <scope>NUCLEOTIDE SEQUENCE [LARGE SCALE GENOMIC DNA]</scope>
    <source>
        <strain evidence="2 3">NSJ-18</strain>
    </source>
</reference>
<dbReference type="InterPro" id="IPR029044">
    <property type="entry name" value="Nucleotide-diphossugar_trans"/>
</dbReference>
<dbReference type="PANTHER" id="PTHR43630">
    <property type="entry name" value="POLY-BETA-1,6-N-ACETYL-D-GLUCOSAMINE SYNTHASE"/>
    <property type="match status" value="1"/>
</dbReference>
<protein>
    <submittedName>
        <fullName evidence="2">Glycosyltransferase family 2 protein</fullName>
    </submittedName>
</protein>
<proteinExistence type="predicted"/>
<comment type="caution">
    <text evidence="2">The sequence shown here is derived from an EMBL/GenBank/DDBJ whole genome shotgun (WGS) entry which is preliminary data.</text>
</comment>
<organism evidence="2 3">
    <name type="scientific">Romboutsia faecis</name>
    <dbReference type="NCBI Taxonomy" id="2764597"/>
    <lineage>
        <taxon>Bacteria</taxon>
        <taxon>Bacillati</taxon>
        <taxon>Bacillota</taxon>
        <taxon>Clostridia</taxon>
        <taxon>Peptostreptococcales</taxon>
        <taxon>Peptostreptococcaceae</taxon>
        <taxon>Romboutsia</taxon>
    </lineage>
</organism>
<dbReference type="InterPro" id="IPR001173">
    <property type="entry name" value="Glyco_trans_2-like"/>
</dbReference>
<dbReference type="SUPFAM" id="SSF53448">
    <property type="entry name" value="Nucleotide-diphospho-sugar transferases"/>
    <property type="match status" value="1"/>
</dbReference>
<dbReference type="SUPFAM" id="SSF48452">
    <property type="entry name" value="TPR-like"/>
    <property type="match status" value="1"/>
</dbReference>
<name>A0ABR7JSP8_9FIRM</name>